<evidence type="ECO:0000256" key="3">
    <source>
        <dbReference type="SAM" id="Phobius"/>
    </source>
</evidence>
<name>A0A3D9Z333_9HYPH</name>
<dbReference type="Proteomes" id="UP000256900">
    <property type="component" value="Unassembled WGS sequence"/>
</dbReference>
<protein>
    <recommendedName>
        <fullName evidence="4">KAP NTPase domain-containing protein</fullName>
    </recommendedName>
</protein>
<dbReference type="EMBL" id="QUMO01000002">
    <property type="protein sequence ID" value="REF87739.1"/>
    <property type="molecule type" value="Genomic_DNA"/>
</dbReference>
<gene>
    <name evidence="5" type="ORF">DES32_1368</name>
</gene>
<accession>A0A3D9Z333</accession>
<feature type="coiled-coil region" evidence="1">
    <location>
        <begin position="172"/>
        <end position="206"/>
    </location>
</feature>
<feature type="transmembrane region" description="Helical" evidence="3">
    <location>
        <begin position="332"/>
        <end position="353"/>
    </location>
</feature>
<evidence type="ECO:0000256" key="2">
    <source>
        <dbReference type="SAM" id="MobiDB-lite"/>
    </source>
</evidence>
<feature type="region of interest" description="Disordered" evidence="2">
    <location>
        <begin position="1"/>
        <end position="29"/>
    </location>
</feature>
<dbReference type="InterPro" id="IPR011646">
    <property type="entry name" value="KAP_P-loop"/>
</dbReference>
<proteinExistence type="predicted"/>
<sequence>MDVLERNGNVTDVETRDLGKNSGRAEPIAPSLPGASNLAAAAAAVLRKRGSIFASDAGRGADAFGLDAALRPLAELATHRDAETPLTIGLLGGAGSGKTFALATLLGDIDALSASRDAAMLPRISTVRIDAASLEGEPSVALAAVVYDKLGADYPEFVREAAHAVRDPHVVAREAAERLDDARRRLDGERQSLDEIENRRGRLTETVLFESAGSQVDAFARTNRGKIESRLASFGITGDPIANYKSMVRDISDASGATGRVGATLRAFWAFAGQGRLLVIALLLFLAGIGFDAAVDQHEAWLASLAQAGKGFGPLSAWLGAHIGWLGFAAKLAYLGAAAALVVNILRGILFLGPLFRGVGLLKSDVANRRQSLDQLYAHQTRRVDGLEADVDLAARAAAEAERRAGNAARGAVRSEPSPFKEGGAKSQAEHFFASLATYLAGAQKAAAGTPSGALSVPDRILVALDNVDALALPQARAVLEAAHRAFAHAGFVTLIAADPARLADEAVQLEKWIQVPFRLDAAGSGDYAGFVEQVIGRPGTIEDGAASATLAPAHDWSITAEESALLAQFASLAGGTPRAVKRFVNLYRIARAQAGQHKGALALFLALYSGGTADEIGAARRALSGRDDDAPLDLSSGGVQLAQALDAAQAADGLVSVGSARRSAAIARTFSTGTAA</sequence>
<keyword evidence="3" id="KW-1133">Transmembrane helix</keyword>
<reference evidence="5 6" key="1">
    <citation type="submission" date="2018-08" db="EMBL/GenBank/DDBJ databases">
        <title>Genomic Encyclopedia of Type Strains, Phase IV (KMG-IV): sequencing the most valuable type-strain genomes for metagenomic binning, comparative biology and taxonomic classification.</title>
        <authorList>
            <person name="Goeker M."/>
        </authorList>
    </citation>
    <scope>NUCLEOTIDE SEQUENCE [LARGE SCALE GENOMIC DNA]</scope>
    <source>
        <strain evidence="5 6">BW863</strain>
    </source>
</reference>
<keyword evidence="6" id="KW-1185">Reference proteome</keyword>
<comment type="caution">
    <text evidence="5">The sequence shown here is derived from an EMBL/GenBank/DDBJ whole genome shotgun (WGS) entry which is preliminary data.</text>
</comment>
<evidence type="ECO:0000256" key="1">
    <source>
        <dbReference type="SAM" id="Coils"/>
    </source>
</evidence>
<evidence type="ECO:0000313" key="6">
    <source>
        <dbReference type="Proteomes" id="UP000256900"/>
    </source>
</evidence>
<dbReference type="Pfam" id="PF07693">
    <property type="entry name" value="KAP_NTPase"/>
    <property type="match status" value="1"/>
</dbReference>
<feature type="transmembrane region" description="Helical" evidence="3">
    <location>
        <begin position="277"/>
        <end position="295"/>
    </location>
</feature>
<dbReference type="AlphaFoldDB" id="A0A3D9Z333"/>
<keyword evidence="3" id="KW-0472">Membrane</keyword>
<organism evidence="5 6">
    <name type="scientific">Methylovirgula ligni</name>
    <dbReference type="NCBI Taxonomy" id="569860"/>
    <lineage>
        <taxon>Bacteria</taxon>
        <taxon>Pseudomonadati</taxon>
        <taxon>Pseudomonadota</taxon>
        <taxon>Alphaproteobacteria</taxon>
        <taxon>Hyphomicrobiales</taxon>
        <taxon>Beijerinckiaceae</taxon>
        <taxon>Methylovirgula</taxon>
    </lineage>
</organism>
<keyword evidence="1" id="KW-0175">Coiled coil</keyword>
<evidence type="ECO:0000313" key="5">
    <source>
        <dbReference type="EMBL" id="REF87739.1"/>
    </source>
</evidence>
<feature type="domain" description="KAP NTPase" evidence="4">
    <location>
        <begin position="460"/>
        <end position="591"/>
    </location>
</feature>
<evidence type="ECO:0000259" key="4">
    <source>
        <dbReference type="Pfam" id="PF07693"/>
    </source>
</evidence>
<keyword evidence="3" id="KW-0812">Transmembrane</keyword>